<dbReference type="InterPro" id="IPR000983">
    <property type="entry name" value="Bac_GSPG_pilin"/>
</dbReference>
<dbReference type="SUPFAM" id="SSF54523">
    <property type="entry name" value="Pili subunits"/>
    <property type="match status" value="1"/>
</dbReference>
<evidence type="ECO:0000313" key="3">
    <source>
        <dbReference type="Proteomes" id="UP001171111"/>
    </source>
</evidence>
<accession>A0ABT8T7L2</accession>
<comment type="caution">
    <text evidence="2">The sequence shown here is derived from an EMBL/GenBank/DDBJ whole genome shotgun (WGS) entry which is preliminary data.</text>
</comment>
<dbReference type="InterPro" id="IPR012902">
    <property type="entry name" value="N_methyl_site"/>
</dbReference>
<evidence type="ECO:0000256" key="1">
    <source>
        <dbReference type="ARBA" id="ARBA00022481"/>
    </source>
</evidence>
<sequence length="133" mass="14260">MKKAFTMVELIFVIVVLGILAMVALPRLAGSKKDAEITRAKAEIAAIRSAIQTYRGANLLAQKGSGYPEKLDKKTIEEITNGTKLGSNWTVNDDDNTLTLTIAGDTTTFNYDKAKGSLTCSGDSSTLCGKIEK</sequence>
<reference evidence="2 3" key="1">
    <citation type="submission" date="2023-06" db="EMBL/GenBank/DDBJ databases">
        <title>Campylobacter magnum sp. nov., isolated from cecal contents of domestic pigs (Sus scrofa domesticus).</title>
        <authorList>
            <person name="Papic B."/>
            <person name="Gruntar I."/>
        </authorList>
    </citation>
    <scope>NUCLEOTIDE SEQUENCE [LARGE SCALE GENOMIC DNA]</scope>
    <source>
        <strain evidence="3">34484-21</strain>
    </source>
</reference>
<proteinExistence type="predicted"/>
<dbReference type="NCBIfam" id="TIGR02532">
    <property type="entry name" value="IV_pilin_GFxxxE"/>
    <property type="match status" value="1"/>
</dbReference>
<name>A0ABT8T7L2_9BACT</name>
<gene>
    <name evidence="2" type="ORF">Q2362_06200</name>
</gene>
<dbReference type="EMBL" id="JAULJQ010000007">
    <property type="protein sequence ID" value="MDO2409687.1"/>
    <property type="molecule type" value="Genomic_DNA"/>
</dbReference>
<dbReference type="PRINTS" id="PR00813">
    <property type="entry name" value="BCTERIALGSPG"/>
</dbReference>
<dbReference type="InterPro" id="IPR045584">
    <property type="entry name" value="Pilin-like"/>
</dbReference>
<keyword evidence="1" id="KW-0488">Methylation</keyword>
<dbReference type="Proteomes" id="UP001171111">
    <property type="component" value="Unassembled WGS sequence"/>
</dbReference>
<dbReference type="RefSeq" id="WP_302244491.1">
    <property type="nucleotide sequence ID" value="NZ_JAULJQ010000007.1"/>
</dbReference>
<keyword evidence="3" id="KW-1185">Reference proteome</keyword>
<organism evidence="2 3">
    <name type="scientific">Campylobacter magnus</name>
    <dbReference type="NCBI Taxonomy" id="3026462"/>
    <lineage>
        <taxon>Bacteria</taxon>
        <taxon>Pseudomonadati</taxon>
        <taxon>Campylobacterota</taxon>
        <taxon>Epsilonproteobacteria</taxon>
        <taxon>Campylobacterales</taxon>
        <taxon>Campylobacteraceae</taxon>
        <taxon>Campylobacter</taxon>
    </lineage>
</organism>
<protein>
    <submittedName>
        <fullName evidence="2">Type II secretion system protein</fullName>
    </submittedName>
</protein>
<evidence type="ECO:0000313" key="2">
    <source>
        <dbReference type="EMBL" id="MDO2409687.1"/>
    </source>
</evidence>
<dbReference type="Gene3D" id="3.30.700.10">
    <property type="entry name" value="Glycoprotein, Type 4 Pilin"/>
    <property type="match status" value="1"/>
</dbReference>